<keyword evidence="1" id="KW-0472">Membrane</keyword>
<reference evidence="3" key="1">
    <citation type="submission" date="2016-11" db="UniProtKB">
        <authorList>
            <consortium name="WormBaseParasite"/>
        </authorList>
    </citation>
    <scope>IDENTIFICATION</scope>
</reference>
<feature type="transmembrane region" description="Helical" evidence="1">
    <location>
        <begin position="21"/>
        <end position="39"/>
    </location>
</feature>
<protein>
    <submittedName>
        <fullName evidence="3">CC domain-containing protein</fullName>
    </submittedName>
</protein>
<evidence type="ECO:0000313" key="2">
    <source>
        <dbReference type="Proteomes" id="UP000095283"/>
    </source>
</evidence>
<organism evidence="2 3">
    <name type="scientific">Heterorhabditis bacteriophora</name>
    <name type="common">Entomopathogenic nematode worm</name>
    <dbReference type="NCBI Taxonomy" id="37862"/>
    <lineage>
        <taxon>Eukaryota</taxon>
        <taxon>Metazoa</taxon>
        <taxon>Ecdysozoa</taxon>
        <taxon>Nematoda</taxon>
        <taxon>Chromadorea</taxon>
        <taxon>Rhabditida</taxon>
        <taxon>Rhabditina</taxon>
        <taxon>Rhabditomorpha</taxon>
        <taxon>Strongyloidea</taxon>
        <taxon>Heterorhabditidae</taxon>
        <taxon>Heterorhabditis</taxon>
    </lineage>
</organism>
<keyword evidence="2" id="KW-1185">Reference proteome</keyword>
<keyword evidence="1" id="KW-0812">Transmembrane</keyword>
<evidence type="ECO:0000256" key="1">
    <source>
        <dbReference type="SAM" id="Phobius"/>
    </source>
</evidence>
<name>A0A1I7XE96_HETBA</name>
<proteinExistence type="predicted"/>
<sequence>MVSIRFLSPQYKSEQTAKEKLRIIMISWICFLLLFTFYVKADDICTRSLRNSSGIELSCNPAVPDSCPGGALCYTDSLTGVKRCCGSDPVLDNQQTMILAFKTFKLADMVNHLG</sequence>
<keyword evidence="1" id="KW-1133">Transmembrane helix</keyword>
<dbReference type="AlphaFoldDB" id="A0A1I7XE96"/>
<dbReference type="WBParaSite" id="Hba_15858">
    <property type="protein sequence ID" value="Hba_15858"/>
    <property type="gene ID" value="Hba_15858"/>
</dbReference>
<dbReference type="Proteomes" id="UP000095283">
    <property type="component" value="Unplaced"/>
</dbReference>
<evidence type="ECO:0000313" key="3">
    <source>
        <dbReference type="WBParaSite" id="Hba_15858"/>
    </source>
</evidence>
<accession>A0A1I7XE96</accession>